<feature type="compositionally biased region" description="Acidic residues" evidence="7">
    <location>
        <begin position="1011"/>
        <end position="1033"/>
    </location>
</feature>
<proteinExistence type="predicted"/>
<sequence length="1163" mass="129665">MDAQRLYHVFTASFDSDPNVRIAAELELKKPDQLEPVEGLLPTLLQLVAPAGAGPQTPSTPVVRLAAAIYLKNRIRSSWKPLPSDPSSSSLLQPATRTTSQPSVPIPPSDRQSLKTNLIPLYAALSADSVENSAKVKEQVGEALAKVIECEFPHEWPNLIQEIQGMLGTSYQAGDGNGNVEAGLRATAEVFNTMRYAARDETGEILVNLATHLLPLLLPLANQILSPSSAPSTPQALAHQGTLLRLILKSYKNSIIHTLTPAHQAHEAIVPWGTLLLQIVSHPLDPSLLPSPLDDPDLLEKHPWSRTKKWACWSLNRLFTRYGCPTSLPKNLVKQYGPFAERFVAQFAPEILKTYLAAVEKMVRGEWFPKKGKYHILCFFEECINPKSMFALLKPHLSTLIEHFIFPLVCLTEDEIEMFNEDPAEYARQFFGDFIADSYASPTATALAFLSTLVETRAKTSLLPLLQFIQSVVDKYPAQTTPRQKDGALRMLGALCNTAVKSKKLAPMLESFFVQYIVPEFKSPHGFLRSRACDLVEKYESVDMVWADQNALENTLNCLMNCITDSDLPVRIQAACALPELVRYERIRERMLPNLGRILQELLKLSSEVDLDALTNTTRSMVAEFSEEVVPFALELSQSLAESYRRLLQESLESRNNPNENGVESYDDEKTLVMMNVLKTIEQLVSSAKDKKELVAEMEKGILPLLEATIRNQVVELFDETYEILDSLSFFQQTISPPMWACFEATYSLLKQDTPDYIHGSSLPFHLSYLVRNSQVLTKPLRNATEMFGFLDNCVNYGADVLSTNTEYRRCILEIFDMCMTSRALGAEDRVIACKLAEAMLLRLRGQIDEVSCESLFPPDAPYTTTLADNDATRSQAVPLVVERSMSFVLSKGDDDDFVVTTPLFLHSLELVILAIAYNSQLTIAILDRHDWTQQFFAQWFKSLRKYTRVHDKKIVLWAICSLFEWLNGVGAGSPLAGNAAQLVAGALEVFKTYPRALAERKVAEANRDLEVEEVDDDDMSDDEEEDFDFGDEDEDALTQFVPAAEEPDVRDRTTDYLDELAATEAQRAARLAAFDDGDSGWSDEILWASPLDQFDSYERFSSLLATLQAQNPTLYQAALSALDTEQQAVLSDVAAKAAEGGDAVVAVKAFEAMQAEEDAPLS</sequence>
<evidence type="ECO:0000259" key="8">
    <source>
        <dbReference type="PROSITE" id="PS50166"/>
    </source>
</evidence>
<feature type="region of interest" description="Disordered" evidence="7">
    <location>
        <begin position="1009"/>
        <end position="1033"/>
    </location>
</feature>
<comment type="subcellular location">
    <subcellularLocation>
        <location evidence="2">Cytoplasm</location>
    </subcellularLocation>
    <subcellularLocation>
        <location evidence="1">Nucleus</location>
    </subcellularLocation>
</comment>
<dbReference type="GO" id="GO:0005829">
    <property type="term" value="C:cytosol"/>
    <property type="evidence" value="ECO:0007669"/>
    <property type="project" value="TreeGrafter"/>
</dbReference>
<dbReference type="SUPFAM" id="SSF48371">
    <property type="entry name" value="ARM repeat"/>
    <property type="match status" value="1"/>
</dbReference>
<dbReference type="Proteomes" id="UP000777482">
    <property type="component" value="Unassembled WGS sequence"/>
</dbReference>
<dbReference type="GO" id="GO:0005635">
    <property type="term" value="C:nuclear envelope"/>
    <property type="evidence" value="ECO:0007669"/>
    <property type="project" value="TreeGrafter"/>
</dbReference>
<evidence type="ECO:0000313" key="10">
    <source>
        <dbReference type="Proteomes" id="UP000777482"/>
    </source>
</evidence>
<keyword evidence="4" id="KW-0963">Cytoplasm</keyword>
<feature type="compositionally biased region" description="Low complexity" evidence="7">
    <location>
        <begin position="80"/>
        <end position="92"/>
    </location>
</feature>
<dbReference type="InterPro" id="IPR016024">
    <property type="entry name" value="ARM-type_fold"/>
</dbReference>
<dbReference type="PANTHER" id="PTHR10997">
    <property type="entry name" value="IMPORTIN-7, 8, 11"/>
    <property type="match status" value="1"/>
</dbReference>
<evidence type="ECO:0000256" key="4">
    <source>
        <dbReference type="ARBA" id="ARBA00022490"/>
    </source>
</evidence>
<evidence type="ECO:0000256" key="7">
    <source>
        <dbReference type="SAM" id="MobiDB-lite"/>
    </source>
</evidence>
<dbReference type="EMBL" id="PUHQ01000124">
    <property type="protein sequence ID" value="KAG0655294.1"/>
    <property type="molecule type" value="Genomic_DNA"/>
</dbReference>
<evidence type="ECO:0000256" key="6">
    <source>
        <dbReference type="ARBA" id="ARBA00023242"/>
    </source>
</evidence>
<keyword evidence="5" id="KW-0653">Protein transport</keyword>
<comment type="caution">
    <text evidence="9">The sequence shown here is derived from an EMBL/GenBank/DDBJ whole genome shotgun (WGS) entry which is preliminary data.</text>
</comment>
<dbReference type="InterPro" id="IPR001494">
    <property type="entry name" value="Importin-beta_N"/>
</dbReference>
<dbReference type="InterPro" id="IPR011989">
    <property type="entry name" value="ARM-like"/>
</dbReference>
<name>A0A9P7B2H3_RHOMI</name>
<protein>
    <recommendedName>
        <fullName evidence="8">Importin N-terminal domain-containing protein</fullName>
    </recommendedName>
</protein>
<dbReference type="GO" id="GO:0031267">
    <property type="term" value="F:small GTPase binding"/>
    <property type="evidence" value="ECO:0007669"/>
    <property type="project" value="InterPro"/>
</dbReference>
<dbReference type="PANTHER" id="PTHR10997:SF18">
    <property type="entry name" value="D-IMPORTIN 7_RANBP7"/>
    <property type="match status" value="1"/>
</dbReference>
<gene>
    <name evidence="9" type="ORF">C6P46_001054</name>
</gene>
<feature type="compositionally biased region" description="Polar residues" evidence="7">
    <location>
        <begin position="93"/>
        <end position="103"/>
    </location>
</feature>
<reference evidence="9 10" key="1">
    <citation type="submission" date="2020-11" db="EMBL/GenBank/DDBJ databases">
        <title>Kefir isolates.</title>
        <authorList>
            <person name="Marcisauskas S."/>
            <person name="Kim Y."/>
            <person name="Blasche S."/>
        </authorList>
    </citation>
    <scope>NUCLEOTIDE SEQUENCE [LARGE SCALE GENOMIC DNA]</scope>
    <source>
        <strain evidence="9 10">KR</strain>
    </source>
</reference>
<evidence type="ECO:0000256" key="2">
    <source>
        <dbReference type="ARBA" id="ARBA00004496"/>
    </source>
</evidence>
<feature type="region of interest" description="Disordered" evidence="7">
    <location>
        <begin position="80"/>
        <end position="110"/>
    </location>
</feature>
<dbReference type="Gene3D" id="1.25.10.10">
    <property type="entry name" value="Leucine-rich Repeat Variant"/>
    <property type="match status" value="1"/>
</dbReference>
<organism evidence="9 10">
    <name type="scientific">Rhodotorula mucilaginosa</name>
    <name type="common">Yeast</name>
    <name type="synonym">Rhodotorula rubra</name>
    <dbReference type="NCBI Taxonomy" id="5537"/>
    <lineage>
        <taxon>Eukaryota</taxon>
        <taxon>Fungi</taxon>
        <taxon>Dikarya</taxon>
        <taxon>Basidiomycota</taxon>
        <taxon>Pucciniomycotina</taxon>
        <taxon>Microbotryomycetes</taxon>
        <taxon>Sporidiobolales</taxon>
        <taxon>Sporidiobolaceae</taxon>
        <taxon>Rhodotorula</taxon>
    </lineage>
</organism>
<keyword evidence="3" id="KW-0813">Transport</keyword>
<dbReference type="SMART" id="SM00913">
    <property type="entry name" value="IBN_N"/>
    <property type="match status" value="1"/>
</dbReference>
<keyword evidence="6" id="KW-0539">Nucleus</keyword>
<evidence type="ECO:0000256" key="5">
    <source>
        <dbReference type="ARBA" id="ARBA00022927"/>
    </source>
</evidence>
<accession>A0A9P7B2H3</accession>
<evidence type="ECO:0000256" key="1">
    <source>
        <dbReference type="ARBA" id="ARBA00004123"/>
    </source>
</evidence>
<dbReference type="Pfam" id="PF03810">
    <property type="entry name" value="IBN_N"/>
    <property type="match status" value="1"/>
</dbReference>
<dbReference type="GO" id="GO:0006606">
    <property type="term" value="P:protein import into nucleus"/>
    <property type="evidence" value="ECO:0007669"/>
    <property type="project" value="TreeGrafter"/>
</dbReference>
<evidence type="ECO:0000313" key="9">
    <source>
        <dbReference type="EMBL" id="KAG0655294.1"/>
    </source>
</evidence>
<evidence type="ECO:0000256" key="3">
    <source>
        <dbReference type="ARBA" id="ARBA00022448"/>
    </source>
</evidence>
<dbReference type="PROSITE" id="PS50166">
    <property type="entry name" value="IMPORTIN_B_NT"/>
    <property type="match status" value="1"/>
</dbReference>
<feature type="domain" description="Importin N-terminal" evidence="8">
    <location>
        <begin position="24"/>
        <end position="124"/>
    </location>
</feature>
<dbReference type="AlphaFoldDB" id="A0A9P7B2H3"/>
<dbReference type="OrthoDB" id="760868at2759"/>
<keyword evidence="10" id="KW-1185">Reference proteome</keyword>